<gene>
    <name evidence="1" type="ORF">HHI36_014196</name>
</gene>
<sequence length="502" mass="57559">MGTRIPLWLLQDLKCRHCKNFLSCGPVYVAPDLGLLCGRCRALAKPNFRNYVYEELASAFQFPCMYWEKHCPKEGAWNTLREHELDCSYKSSCGLICMDMKAFFATKRVLPNDESLLYLEVPENCLNLVCCKNCGKYLSCEPVHINVVGSNICHRCYLSNGIPPHTLRNLAYEKLANIFRFPCIFRAKGCPIKMKFGRDSWEHEVGCHYRDVQIPSIPSTPSVNPNYVHPLSGIDNSGYRPSYEDYSATGDLSMYDERQVIELPRLSSILKKERIEREIEIDQQKKLRDLEITSKIIMNFKNQNDTKPNLWRDAYKSIKKESNINQSDKERIADKEKGVVPTHTGHVYATLTQNSVLFAPPQLHPNKDPTDGIKVTKEFQDKLRRNASNVSQNGSARKTVADPLLFSKDNETIENPKNSASVAKTNSLTSFDIPILNKNRARDLENYSPVVKEYVLYNPQNNVQRNESLTIGNASIIAELKVRQEQRNKKRQDENFNNIEVH</sequence>
<dbReference type="PANTHER" id="PTHR45877:SF2">
    <property type="entry name" value="E3 UBIQUITIN-PROTEIN LIGASE SINA-RELATED"/>
    <property type="match status" value="1"/>
</dbReference>
<evidence type="ECO:0000313" key="2">
    <source>
        <dbReference type="Proteomes" id="UP001516400"/>
    </source>
</evidence>
<protein>
    <recommendedName>
        <fullName evidence="3">E3 ubiquitin-protein ligase</fullName>
    </recommendedName>
</protein>
<keyword evidence="2" id="KW-1185">Reference proteome</keyword>
<organism evidence="1 2">
    <name type="scientific">Cryptolaemus montrouzieri</name>
    <dbReference type="NCBI Taxonomy" id="559131"/>
    <lineage>
        <taxon>Eukaryota</taxon>
        <taxon>Metazoa</taxon>
        <taxon>Ecdysozoa</taxon>
        <taxon>Arthropoda</taxon>
        <taxon>Hexapoda</taxon>
        <taxon>Insecta</taxon>
        <taxon>Pterygota</taxon>
        <taxon>Neoptera</taxon>
        <taxon>Endopterygota</taxon>
        <taxon>Coleoptera</taxon>
        <taxon>Polyphaga</taxon>
        <taxon>Cucujiformia</taxon>
        <taxon>Coccinelloidea</taxon>
        <taxon>Coccinellidae</taxon>
        <taxon>Scymninae</taxon>
        <taxon>Scymnini</taxon>
        <taxon>Cryptolaemus</taxon>
    </lineage>
</organism>
<dbReference type="PANTHER" id="PTHR45877">
    <property type="entry name" value="E3 UBIQUITIN-PROTEIN LIGASE SIAH2"/>
    <property type="match status" value="1"/>
</dbReference>
<reference evidence="1 2" key="1">
    <citation type="journal article" date="2021" name="BMC Biol.">
        <title>Horizontally acquired antibacterial genes associated with adaptive radiation of ladybird beetles.</title>
        <authorList>
            <person name="Li H.S."/>
            <person name="Tang X.F."/>
            <person name="Huang Y.H."/>
            <person name="Xu Z.Y."/>
            <person name="Chen M.L."/>
            <person name="Du X.Y."/>
            <person name="Qiu B.Y."/>
            <person name="Chen P.T."/>
            <person name="Zhang W."/>
            <person name="Slipinski A."/>
            <person name="Escalona H.E."/>
            <person name="Waterhouse R.M."/>
            <person name="Zwick A."/>
            <person name="Pang H."/>
        </authorList>
    </citation>
    <scope>NUCLEOTIDE SEQUENCE [LARGE SCALE GENOMIC DNA]</scope>
    <source>
        <strain evidence="1">SYSU2018</strain>
    </source>
</reference>
<comment type="caution">
    <text evidence="1">The sequence shown here is derived from an EMBL/GenBank/DDBJ whole genome shotgun (WGS) entry which is preliminary data.</text>
</comment>
<evidence type="ECO:0008006" key="3">
    <source>
        <dbReference type="Google" id="ProtNLM"/>
    </source>
</evidence>
<accession>A0ABD2N351</accession>
<evidence type="ECO:0000313" key="1">
    <source>
        <dbReference type="EMBL" id="KAL3272734.1"/>
    </source>
</evidence>
<dbReference type="InterPro" id="IPR004162">
    <property type="entry name" value="SINA-like_animal"/>
</dbReference>
<proteinExistence type="predicted"/>
<dbReference type="EMBL" id="JABFTP020000062">
    <property type="protein sequence ID" value="KAL3272734.1"/>
    <property type="molecule type" value="Genomic_DNA"/>
</dbReference>
<name>A0ABD2N351_9CUCU</name>
<dbReference type="AlphaFoldDB" id="A0ABD2N351"/>
<dbReference type="Proteomes" id="UP001516400">
    <property type="component" value="Unassembled WGS sequence"/>
</dbReference>